<organism evidence="8 9">
    <name type="scientific">Vanessa tameamea</name>
    <name type="common">Kamehameha butterfly</name>
    <dbReference type="NCBI Taxonomy" id="334116"/>
    <lineage>
        <taxon>Eukaryota</taxon>
        <taxon>Metazoa</taxon>
        <taxon>Ecdysozoa</taxon>
        <taxon>Arthropoda</taxon>
        <taxon>Hexapoda</taxon>
        <taxon>Insecta</taxon>
        <taxon>Pterygota</taxon>
        <taxon>Neoptera</taxon>
        <taxon>Endopterygota</taxon>
        <taxon>Lepidoptera</taxon>
        <taxon>Glossata</taxon>
        <taxon>Ditrysia</taxon>
        <taxon>Papilionoidea</taxon>
        <taxon>Nymphalidae</taxon>
        <taxon>Nymphalinae</taxon>
        <taxon>Vanessa</taxon>
    </lineage>
</organism>
<dbReference type="GO" id="GO:0022857">
    <property type="term" value="F:transmembrane transporter activity"/>
    <property type="evidence" value="ECO:0007669"/>
    <property type="project" value="InterPro"/>
</dbReference>
<dbReference type="RefSeq" id="XP_026494284.2">
    <property type="nucleotide sequence ID" value="XM_026638499.2"/>
</dbReference>
<feature type="transmembrane region" description="Helical" evidence="6">
    <location>
        <begin position="282"/>
        <end position="300"/>
    </location>
</feature>
<evidence type="ECO:0000256" key="2">
    <source>
        <dbReference type="ARBA" id="ARBA00022692"/>
    </source>
</evidence>
<keyword evidence="3 6" id="KW-1133">Transmembrane helix</keyword>
<reference evidence="9" key="1">
    <citation type="submission" date="2025-08" db="UniProtKB">
        <authorList>
            <consortium name="RefSeq"/>
        </authorList>
    </citation>
    <scope>IDENTIFICATION</scope>
    <source>
        <tissue evidence="9">Whole body</tissue>
    </source>
</reference>
<dbReference type="SUPFAM" id="SSF103473">
    <property type="entry name" value="MFS general substrate transporter"/>
    <property type="match status" value="1"/>
</dbReference>
<evidence type="ECO:0000313" key="8">
    <source>
        <dbReference type="Proteomes" id="UP001652626"/>
    </source>
</evidence>
<feature type="transmembrane region" description="Helical" evidence="6">
    <location>
        <begin position="221"/>
        <end position="242"/>
    </location>
</feature>
<feature type="transmembrane region" description="Helical" evidence="6">
    <location>
        <begin position="440"/>
        <end position="460"/>
    </location>
</feature>
<dbReference type="OMA" id="MREQFDW"/>
<feature type="transmembrane region" description="Helical" evidence="6">
    <location>
        <begin position="346"/>
        <end position="365"/>
    </location>
</feature>
<feature type="transmembrane region" description="Helical" evidence="6">
    <location>
        <begin position="191"/>
        <end position="215"/>
    </location>
</feature>
<proteinExistence type="predicted"/>
<dbReference type="GO" id="GO:0016020">
    <property type="term" value="C:membrane"/>
    <property type="evidence" value="ECO:0007669"/>
    <property type="project" value="UniProtKB-SubCell"/>
</dbReference>
<evidence type="ECO:0000313" key="9">
    <source>
        <dbReference type="RefSeq" id="XP_026494284.2"/>
    </source>
</evidence>
<feature type="transmembrane region" description="Helical" evidence="6">
    <location>
        <begin position="154"/>
        <end position="179"/>
    </location>
</feature>
<evidence type="ECO:0000259" key="7">
    <source>
        <dbReference type="PROSITE" id="PS50850"/>
    </source>
</evidence>
<evidence type="ECO:0000256" key="5">
    <source>
        <dbReference type="SAM" id="MobiDB-lite"/>
    </source>
</evidence>
<dbReference type="OrthoDB" id="430300at2759"/>
<keyword evidence="8" id="KW-1185">Reference proteome</keyword>
<evidence type="ECO:0000256" key="1">
    <source>
        <dbReference type="ARBA" id="ARBA00004141"/>
    </source>
</evidence>
<name>A0A8B8IB61_VANTA</name>
<dbReference type="InterPro" id="IPR036259">
    <property type="entry name" value="MFS_trans_sf"/>
</dbReference>
<dbReference type="AlphaFoldDB" id="A0A8B8IB61"/>
<accession>A0A8B8IB61</accession>
<dbReference type="InterPro" id="IPR020846">
    <property type="entry name" value="MFS_dom"/>
</dbReference>
<feature type="transmembrane region" description="Helical" evidence="6">
    <location>
        <begin position="320"/>
        <end position="339"/>
    </location>
</feature>
<feature type="region of interest" description="Disordered" evidence="5">
    <location>
        <begin position="1"/>
        <end position="20"/>
    </location>
</feature>
<dbReference type="Gene3D" id="1.20.1250.20">
    <property type="entry name" value="MFS general substrate transporter like domains"/>
    <property type="match status" value="1"/>
</dbReference>
<gene>
    <name evidence="9" type="primary">LOC113399376</name>
</gene>
<evidence type="ECO:0000256" key="6">
    <source>
        <dbReference type="SAM" id="Phobius"/>
    </source>
</evidence>
<comment type="subcellular location">
    <subcellularLocation>
        <location evidence="1">Membrane</location>
        <topology evidence="1">Multi-pass membrane protein</topology>
    </subcellularLocation>
</comment>
<feature type="transmembrane region" description="Helical" evidence="6">
    <location>
        <begin position="127"/>
        <end position="148"/>
    </location>
</feature>
<dbReference type="PANTHER" id="PTHR23507">
    <property type="entry name" value="ZGC:174356"/>
    <property type="match status" value="1"/>
</dbReference>
<dbReference type="InterPro" id="IPR011701">
    <property type="entry name" value="MFS"/>
</dbReference>
<feature type="transmembrane region" description="Helical" evidence="6">
    <location>
        <begin position="36"/>
        <end position="56"/>
    </location>
</feature>
<sequence length="479" mass="53263">MAQENENIDENNSNINSVSDNQIPPRPFRITMEFPLFFTMLSVSLSGAAISNLVLYRTCVHSLNHTQEECQVFLSPARNNGSQHLEEEVQKYATFVSMLRTIIESVAPAILSLFLGVWSDTHGRKPLVVWPLLGMSLSGGLIVIYSMLESLGPWWFILTSIPVSLSGGFTAMFTGSYCYVSDITTKDKRSLRMTIVEASVSAGSVIGAVASSYVLRAVGNVYLLLISAMLFVVAYVFTNVCLKESLANAVQGGISTVLDIKLMKEMFVECFKKRPNHGRAQILLLTFANSLSIFLMYGLMSLEYMYTRQRLHWAIKQYTIYSAFNTTISFFGSFFGVILVQRLFKVTDLAFSIVAFSSSTAHYLIKTFATVSWHMYLASAISLFRGLSSPLIRSLLTKILPPQDIAKVFALMCTIEGISPLISPALYNSLYAFTISSFPGAIYVLSAAITTLCGIFLGFVQYFRWRQTSIIYDSLSNES</sequence>
<feature type="transmembrane region" description="Helical" evidence="6">
    <location>
        <begin position="92"/>
        <end position="115"/>
    </location>
</feature>
<dbReference type="Pfam" id="PF07690">
    <property type="entry name" value="MFS_1"/>
    <property type="match status" value="1"/>
</dbReference>
<dbReference type="PROSITE" id="PS50850">
    <property type="entry name" value="MFS"/>
    <property type="match status" value="1"/>
</dbReference>
<keyword evidence="4 6" id="KW-0472">Membrane</keyword>
<evidence type="ECO:0000256" key="3">
    <source>
        <dbReference type="ARBA" id="ARBA00022989"/>
    </source>
</evidence>
<dbReference type="Proteomes" id="UP001652626">
    <property type="component" value="Chromosome 18"/>
</dbReference>
<evidence type="ECO:0000256" key="4">
    <source>
        <dbReference type="ARBA" id="ARBA00023136"/>
    </source>
</evidence>
<dbReference type="PANTHER" id="PTHR23507:SF39">
    <property type="entry name" value="GH23453P-RELATED"/>
    <property type="match status" value="1"/>
</dbReference>
<keyword evidence="2 6" id="KW-0812">Transmembrane</keyword>
<protein>
    <submittedName>
        <fullName evidence="9">Probable peptidoglycan muropeptide transporter SLC46</fullName>
    </submittedName>
</protein>
<feature type="domain" description="Major facilitator superfamily (MFS) profile" evidence="7">
    <location>
        <begin position="35"/>
        <end position="465"/>
    </location>
</feature>
<dbReference type="GeneID" id="113399376"/>